<reference evidence="3 4" key="1">
    <citation type="submission" date="2020-08" db="EMBL/GenBank/DDBJ databases">
        <title>Genomic Encyclopedia of Type Strains, Phase IV (KMG-V): Genome sequencing to study the core and pangenomes of soil and plant-associated prokaryotes.</title>
        <authorList>
            <person name="Whitman W."/>
        </authorList>
    </citation>
    <scope>NUCLEOTIDE SEQUENCE [LARGE SCALE GENOMIC DNA]</scope>
    <source>
        <strain evidence="3 4">SRMrh-85</strain>
    </source>
</reference>
<comment type="caution">
    <text evidence="3">The sequence shown here is derived from an EMBL/GenBank/DDBJ whole genome shotgun (WGS) entry which is preliminary data.</text>
</comment>
<evidence type="ECO:0000313" key="3">
    <source>
        <dbReference type="EMBL" id="MBB2931948.1"/>
    </source>
</evidence>
<dbReference type="Pfam" id="PF05598">
    <property type="entry name" value="DUF772"/>
    <property type="match status" value="1"/>
</dbReference>
<name>A0ABR6FY17_9BURK</name>
<dbReference type="EMBL" id="JACHVZ010000023">
    <property type="protein sequence ID" value="MBB2931948.1"/>
    <property type="molecule type" value="Genomic_DNA"/>
</dbReference>
<accession>A0ABR6FY17</accession>
<dbReference type="NCBIfam" id="NF033551">
    <property type="entry name" value="transpos_IS1182"/>
    <property type="match status" value="1"/>
</dbReference>
<evidence type="ECO:0000259" key="2">
    <source>
        <dbReference type="Pfam" id="PF13751"/>
    </source>
</evidence>
<proteinExistence type="predicted"/>
<sequence length="471" mass="53399">MMGQRSGDQEQLFYAFNLDDHVPKGHLLRGIDHFFDSGDLRKHMASFYSHTGRPSIDPELMIRMLIVGYCFGIRSERRLCEEVHLNLAYRWFCRLGLEDAVPDHSTFSKNRHGRFRDSDMLRHVFESVLRRCMSEGLVGGEGFAIDTSVIKADANRTRGIAGTEAIDWSRGEGPSRAVREYLATLDANDTDTQALEPSQEPATQPKNISLTDPAARWTAAPGGPAFYAYSTNYLIDLQAGIIVDVEATPAYRTQEVDSTRTMIDRVEQRFHLKPQRLVGDTAYGTASMLAWMINDKAIEPHVPVWEKGTRSDETFANSDFQWLEQSNEYRCPAGHALRSERRPFKNPRTHITKANTVVYRSSQLDCAGCSLKDRCCPNTPMRKIARSVHESARDKARAIAKTPAYRQSRKDRKKVEILFAHLKRVMKLDRLRLRGPSGAHDEFLLAATAQNLRRMAKWLMPKQQEVAAVAA</sequence>
<feature type="domain" description="Transposase InsH N-terminal" evidence="1">
    <location>
        <begin position="17"/>
        <end position="112"/>
    </location>
</feature>
<keyword evidence="4" id="KW-1185">Reference proteome</keyword>
<dbReference type="PANTHER" id="PTHR33408:SF2">
    <property type="entry name" value="TRANSPOSASE DDE DOMAIN-CONTAINING PROTEIN"/>
    <property type="match status" value="1"/>
</dbReference>
<dbReference type="InterPro" id="IPR025668">
    <property type="entry name" value="Tnp_DDE_dom"/>
</dbReference>
<dbReference type="Pfam" id="PF13751">
    <property type="entry name" value="DDE_Tnp_1_6"/>
    <property type="match status" value="1"/>
</dbReference>
<gene>
    <name evidence="3" type="ORF">FHX59_006422</name>
</gene>
<dbReference type="RefSeq" id="WP_110387474.1">
    <property type="nucleotide sequence ID" value="NZ_JACHVZ010000023.1"/>
</dbReference>
<dbReference type="InterPro" id="IPR008490">
    <property type="entry name" value="Transposase_InsH_N"/>
</dbReference>
<organism evidence="3 4">
    <name type="scientific">Paraburkholderia silvatlantica</name>
    <dbReference type="NCBI Taxonomy" id="321895"/>
    <lineage>
        <taxon>Bacteria</taxon>
        <taxon>Pseudomonadati</taxon>
        <taxon>Pseudomonadota</taxon>
        <taxon>Betaproteobacteria</taxon>
        <taxon>Burkholderiales</taxon>
        <taxon>Burkholderiaceae</taxon>
        <taxon>Paraburkholderia</taxon>
    </lineage>
</organism>
<dbReference type="PANTHER" id="PTHR33408">
    <property type="entry name" value="TRANSPOSASE"/>
    <property type="match status" value="1"/>
</dbReference>
<evidence type="ECO:0000313" key="4">
    <source>
        <dbReference type="Proteomes" id="UP000533533"/>
    </source>
</evidence>
<dbReference type="InterPro" id="IPR047629">
    <property type="entry name" value="IS1182_transpos"/>
</dbReference>
<feature type="domain" description="Transposase DDE" evidence="2">
    <location>
        <begin position="331"/>
        <end position="456"/>
    </location>
</feature>
<evidence type="ECO:0000259" key="1">
    <source>
        <dbReference type="Pfam" id="PF05598"/>
    </source>
</evidence>
<dbReference type="Proteomes" id="UP000533533">
    <property type="component" value="Unassembled WGS sequence"/>
</dbReference>
<protein>
    <submittedName>
        <fullName evidence="3">Transposase</fullName>
    </submittedName>
</protein>